<reference evidence="10" key="1">
    <citation type="submission" date="2022-12" db="EMBL/GenBank/DDBJ databases">
        <title>Draft genome assemblies for two species of Escallonia (Escalloniales).</title>
        <authorList>
            <person name="Chanderbali A."/>
            <person name="Dervinis C."/>
            <person name="Anghel I."/>
            <person name="Soltis D."/>
            <person name="Soltis P."/>
            <person name="Zapata F."/>
        </authorList>
    </citation>
    <scope>NUCLEOTIDE SEQUENCE</scope>
    <source>
        <strain evidence="10">UCBG64.0493</strain>
        <tissue evidence="10">Leaf</tissue>
    </source>
</reference>
<evidence type="ECO:0000256" key="1">
    <source>
        <dbReference type="ARBA" id="ARBA00004370"/>
    </source>
</evidence>
<dbReference type="FunFam" id="3.80.10.10:FF:000041">
    <property type="entry name" value="LRR receptor-like serine/threonine-protein kinase ERECTA"/>
    <property type="match status" value="1"/>
</dbReference>
<evidence type="ECO:0000256" key="8">
    <source>
        <dbReference type="ARBA" id="ARBA00023180"/>
    </source>
</evidence>
<evidence type="ECO:0000256" key="3">
    <source>
        <dbReference type="ARBA" id="ARBA00022692"/>
    </source>
</evidence>
<dbReference type="PANTHER" id="PTHR27008:SF592">
    <property type="entry name" value="LEUCINE-RICH REPEAT RECEPTOR-LIKE PROTEIN KINASE FAMILY PROTEIN-RELATED"/>
    <property type="match status" value="1"/>
</dbReference>
<evidence type="ECO:0000313" key="10">
    <source>
        <dbReference type="EMBL" id="KAK3020368.1"/>
    </source>
</evidence>
<dbReference type="PANTHER" id="PTHR27008">
    <property type="entry name" value="OS04G0122200 PROTEIN"/>
    <property type="match status" value="1"/>
</dbReference>
<protein>
    <submittedName>
        <fullName evidence="10">Uncharacterized protein</fullName>
    </submittedName>
</protein>
<dbReference type="Pfam" id="PF00560">
    <property type="entry name" value="LRR_1"/>
    <property type="match status" value="6"/>
</dbReference>
<comment type="caution">
    <text evidence="10">The sequence shown here is derived from an EMBL/GenBank/DDBJ whole genome shotgun (WGS) entry which is preliminary data.</text>
</comment>
<keyword evidence="5" id="KW-0677">Repeat</keyword>
<organism evidence="10 11">
    <name type="scientific">Escallonia herrerae</name>
    <dbReference type="NCBI Taxonomy" id="1293975"/>
    <lineage>
        <taxon>Eukaryota</taxon>
        <taxon>Viridiplantae</taxon>
        <taxon>Streptophyta</taxon>
        <taxon>Embryophyta</taxon>
        <taxon>Tracheophyta</taxon>
        <taxon>Spermatophyta</taxon>
        <taxon>Magnoliopsida</taxon>
        <taxon>eudicotyledons</taxon>
        <taxon>Gunneridae</taxon>
        <taxon>Pentapetalae</taxon>
        <taxon>asterids</taxon>
        <taxon>campanulids</taxon>
        <taxon>Escalloniales</taxon>
        <taxon>Escalloniaceae</taxon>
        <taxon>Escallonia</taxon>
    </lineage>
</organism>
<keyword evidence="7 9" id="KW-0472">Membrane</keyword>
<dbReference type="Proteomes" id="UP001188597">
    <property type="component" value="Unassembled WGS sequence"/>
</dbReference>
<dbReference type="InterPro" id="IPR032675">
    <property type="entry name" value="LRR_dom_sf"/>
</dbReference>
<dbReference type="InterPro" id="IPR001611">
    <property type="entry name" value="Leu-rich_rpt"/>
</dbReference>
<evidence type="ECO:0000256" key="9">
    <source>
        <dbReference type="SAM" id="Phobius"/>
    </source>
</evidence>
<proteinExistence type="predicted"/>
<keyword evidence="6 9" id="KW-1133">Transmembrane helix</keyword>
<dbReference type="EMBL" id="JAVXUP010000818">
    <property type="protein sequence ID" value="KAK3020368.1"/>
    <property type="molecule type" value="Genomic_DNA"/>
</dbReference>
<accession>A0AA89AZ83</accession>
<keyword evidence="4" id="KW-0732">Signal</keyword>
<keyword evidence="3 9" id="KW-0812">Transmembrane</keyword>
<keyword evidence="8" id="KW-0325">Glycoprotein</keyword>
<evidence type="ECO:0000256" key="2">
    <source>
        <dbReference type="ARBA" id="ARBA00022614"/>
    </source>
</evidence>
<keyword evidence="11" id="KW-1185">Reference proteome</keyword>
<evidence type="ECO:0000256" key="4">
    <source>
        <dbReference type="ARBA" id="ARBA00022729"/>
    </source>
</evidence>
<dbReference type="SUPFAM" id="SSF52058">
    <property type="entry name" value="L domain-like"/>
    <property type="match status" value="2"/>
</dbReference>
<gene>
    <name evidence="10" type="ORF">RJ639_047821</name>
</gene>
<evidence type="ECO:0000256" key="6">
    <source>
        <dbReference type="ARBA" id="ARBA00022989"/>
    </source>
</evidence>
<dbReference type="AlphaFoldDB" id="A0AA89AZ83"/>
<evidence type="ECO:0000313" key="11">
    <source>
        <dbReference type="Proteomes" id="UP001188597"/>
    </source>
</evidence>
<name>A0AA89AZ83_9ASTE</name>
<dbReference type="Gene3D" id="3.80.10.10">
    <property type="entry name" value="Ribonuclease Inhibitor"/>
    <property type="match status" value="3"/>
</dbReference>
<keyword evidence="2" id="KW-0433">Leucine-rich repeat</keyword>
<dbReference type="GO" id="GO:0016020">
    <property type="term" value="C:membrane"/>
    <property type="evidence" value="ECO:0007669"/>
    <property type="project" value="UniProtKB-SubCell"/>
</dbReference>
<feature type="transmembrane region" description="Helical" evidence="9">
    <location>
        <begin position="353"/>
        <end position="374"/>
    </location>
</feature>
<evidence type="ECO:0000256" key="5">
    <source>
        <dbReference type="ARBA" id="ARBA00022737"/>
    </source>
</evidence>
<sequence>MGLNIHRLKVLNIARNRLTGAIPVSITNASNLVRLAGNGNGFTGRVPNFNGLQTLEWLALNENQLGSGEAGDLSFFSSLITSTELYLVSLVENNFGGTLPKSIGNISNLVTLALRVNQISGNIPPEIGKLAKLESLFLGPNQLTGSIPSSIGNLQKDQAIVSLGKPVIWHYSFFFGSDTSTVAKCENLQLIDLSYNDLSDNIPRDVFGLPSLSIFLDLSNNHLTGPLLLEKGDLKNLGYFDVSNNLLSDEIPGSLGSCTSIPQSLSSLRAIEVLDLSRNKLTGKIPDYLGKFMFLKNLILSFNDFEGKVPEGRIFKNASEVTLDGNSKLCGGVRDLQLPRCGTKHAVSHVLKLSMPLSCGLLLLILAFFYVFVYKRRLAKKRKKRRHLGTIKFPLKENEKINECLTSILRIGIACSKELPRE</sequence>
<dbReference type="InterPro" id="IPR051809">
    <property type="entry name" value="Plant_receptor-like_S/T_kinase"/>
</dbReference>
<comment type="subcellular location">
    <subcellularLocation>
        <location evidence="1">Membrane</location>
    </subcellularLocation>
</comment>
<evidence type="ECO:0000256" key="7">
    <source>
        <dbReference type="ARBA" id="ARBA00023136"/>
    </source>
</evidence>